<dbReference type="InterPro" id="IPR045851">
    <property type="entry name" value="AMP-bd_C_sf"/>
</dbReference>
<dbReference type="NCBIfam" id="TIGR01217">
    <property type="entry name" value="ac_ac_CoA_syn"/>
    <property type="match status" value="1"/>
</dbReference>
<evidence type="ECO:0000256" key="4">
    <source>
        <dbReference type="ARBA" id="ARBA00022840"/>
    </source>
</evidence>
<dbReference type="STRING" id="1858805.M5G3S0"/>
<sequence length="705" mass="77900">MSSAARDRPLLHVPSEPQKTETSLFREHINAKYGLHLEHYGDLYKWSTSPQSYDKFWEEVWEWTGVIGDKGSIGAVDTSLRIDDVPPFFPGSSLNFAENLLRHGQSTKVALVQAVEPTPNNLPPKVRSVTYAELNTLVARLVNNLRGYINPGDRVASYSSNNIENIIACLATTALGGIWVSAAAHFGADGVLERLEQVKPKIVFSVDGTVYNGRCHAHIPKLVSVLSRLSIPPEKVVIIPGLPQSECPPAYEFQHNWISWDKFLAPESAVEGLPIKFFRTAFDWPLWILFSSGTTGRPKPIVHRAGGMLLQLNKELLICGDFKASDVFFYYTTTGWMMWNYLIAGLTAGCSLVLYDCSPLKDPSILWRLAEQCKITVFGTRSVLPKVYEPRGQHDLSSIRMIMSTGSPLAASQYDYVYNHIQPNSVLASISGGTDICSLFVGQNTSLPVYRGEVQTRMLGMGVTVHPTPVSTSNEKDIEGELICTLPFVAQPLGFWPLPGFGSDEEVKAAKKRYMEAYYQEVPGAWYQGDHIIVTASRMHNAGGVIMLGRSDGVLNPGGVRFGSAEIYSAISILDESPVGVAISDALVVGLKVRGGADEKVVLFLKMNTNWRSSPSWEEIVQAVKKVIRERRSPRHVPDWIIQVNDIPYTLNGKLVEVTVKKVINGAPLSTINASTLRNPQCLPEYVEHGNKLRLEAGVDNSYKL</sequence>
<name>M5G3S0_DACPD</name>
<keyword evidence="2" id="KW-0436">Ligase</keyword>
<dbReference type="AlphaFoldDB" id="M5G3S0"/>
<gene>
    <name evidence="6" type="ORF">DACRYDRAFT_47695</name>
</gene>
<dbReference type="GeneID" id="63689838"/>
<dbReference type="Proteomes" id="UP000030653">
    <property type="component" value="Unassembled WGS sequence"/>
</dbReference>
<dbReference type="GO" id="GO:0005524">
    <property type="term" value="F:ATP binding"/>
    <property type="evidence" value="ECO:0007669"/>
    <property type="project" value="UniProtKB-KW"/>
</dbReference>
<dbReference type="RefSeq" id="XP_040631785.1">
    <property type="nucleotide sequence ID" value="XM_040774776.1"/>
</dbReference>
<keyword evidence="4" id="KW-0067">ATP-binding</keyword>
<dbReference type="Pfam" id="PF00501">
    <property type="entry name" value="AMP-binding"/>
    <property type="match status" value="1"/>
</dbReference>
<dbReference type="OMA" id="MPNTWQT"/>
<dbReference type="OrthoDB" id="10253869at2759"/>
<evidence type="ECO:0000259" key="5">
    <source>
        <dbReference type="Pfam" id="PF00501"/>
    </source>
</evidence>
<evidence type="ECO:0000313" key="6">
    <source>
        <dbReference type="EMBL" id="EJU04891.1"/>
    </source>
</evidence>
<evidence type="ECO:0000256" key="3">
    <source>
        <dbReference type="ARBA" id="ARBA00022741"/>
    </source>
</evidence>
<organism evidence="6 7">
    <name type="scientific">Dacryopinax primogenitus (strain DJM 731)</name>
    <name type="common">Brown rot fungus</name>
    <dbReference type="NCBI Taxonomy" id="1858805"/>
    <lineage>
        <taxon>Eukaryota</taxon>
        <taxon>Fungi</taxon>
        <taxon>Dikarya</taxon>
        <taxon>Basidiomycota</taxon>
        <taxon>Agaricomycotina</taxon>
        <taxon>Dacrymycetes</taxon>
        <taxon>Dacrymycetales</taxon>
        <taxon>Dacrymycetaceae</taxon>
        <taxon>Dacryopinax</taxon>
    </lineage>
</organism>
<evidence type="ECO:0000313" key="7">
    <source>
        <dbReference type="Proteomes" id="UP000030653"/>
    </source>
</evidence>
<keyword evidence="7" id="KW-1185">Reference proteome</keyword>
<comment type="similarity">
    <text evidence="1">Belongs to the ATP-dependent AMP-binding enzyme family.</text>
</comment>
<accession>M5G3S0</accession>
<dbReference type="InterPro" id="IPR000873">
    <property type="entry name" value="AMP-dep_synth/lig_dom"/>
</dbReference>
<evidence type="ECO:0000256" key="1">
    <source>
        <dbReference type="ARBA" id="ARBA00006432"/>
    </source>
</evidence>
<reference evidence="6 7" key="1">
    <citation type="journal article" date="2012" name="Science">
        <title>The Paleozoic origin of enzymatic lignin decomposition reconstructed from 31 fungal genomes.</title>
        <authorList>
            <person name="Floudas D."/>
            <person name="Binder M."/>
            <person name="Riley R."/>
            <person name="Barry K."/>
            <person name="Blanchette R.A."/>
            <person name="Henrissat B."/>
            <person name="Martinez A.T."/>
            <person name="Otillar R."/>
            <person name="Spatafora J.W."/>
            <person name="Yadav J.S."/>
            <person name="Aerts A."/>
            <person name="Benoit I."/>
            <person name="Boyd A."/>
            <person name="Carlson A."/>
            <person name="Copeland A."/>
            <person name="Coutinho P.M."/>
            <person name="de Vries R.P."/>
            <person name="Ferreira P."/>
            <person name="Findley K."/>
            <person name="Foster B."/>
            <person name="Gaskell J."/>
            <person name="Glotzer D."/>
            <person name="Gorecki P."/>
            <person name="Heitman J."/>
            <person name="Hesse C."/>
            <person name="Hori C."/>
            <person name="Igarashi K."/>
            <person name="Jurgens J.A."/>
            <person name="Kallen N."/>
            <person name="Kersten P."/>
            <person name="Kohler A."/>
            <person name="Kuees U."/>
            <person name="Kumar T.K.A."/>
            <person name="Kuo A."/>
            <person name="LaButti K."/>
            <person name="Larrondo L.F."/>
            <person name="Lindquist E."/>
            <person name="Ling A."/>
            <person name="Lombard V."/>
            <person name="Lucas S."/>
            <person name="Lundell T."/>
            <person name="Martin R."/>
            <person name="McLaughlin D.J."/>
            <person name="Morgenstern I."/>
            <person name="Morin E."/>
            <person name="Murat C."/>
            <person name="Nagy L.G."/>
            <person name="Nolan M."/>
            <person name="Ohm R.A."/>
            <person name="Patyshakuliyeva A."/>
            <person name="Rokas A."/>
            <person name="Ruiz-Duenas F.J."/>
            <person name="Sabat G."/>
            <person name="Salamov A."/>
            <person name="Samejima M."/>
            <person name="Schmutz J."/>
            <person name="Slot J.C."/>
            <person name="St John F."/>
            <person name="Stenlid J."/>
            <person name="Sun H."/>
            <person name="Sun S."/>
            <person name="Syed K."/>
            <person name="Tsang A."/>
            <person name="Wiebenga A."/>
            <person name="Young D."/>
            <person name="Pisabarro A."/>
            <person name="Eastwood D.C."/>
            <person name="Martin F."/>
            <person name="Cullen D."/>
            <person name="Grigoriev I.V."/>
            <person name="Hibbett D.S."/>
        </authorList>
    </citation>
    <scope>NUCLEOTIDE SEQUENCE [LARGE SCALE GENOMIC DNA]</scope>
    <source>
        <strain evidence="6 7">DJM-731 SS1</strain>
    </source>
</reference>
<dbReference type="EMBL" id="JH795857">
    <property type="protein sequence ID" value="EJU04891.1"/>
    <property type="molecule type" value="Genomic_DNA"/>
</dbReference>
<keyword evidence="3" id="KW-0547">Nucleotide-binding</keyword>
<proteinExistence type="inferred from homology"/>
<feature type="domain" description="AMP-dependent synthetase/ligase" evidence="5">
    <location>
        <begin position="109"/>
        <end position="430"/>
    </location>
</feature>
<protein>
    <submittedName>
        <fullName evidence="6">Acetoacyl-CoA synthetase</fullName>
    </submittedName>
</protein>
<dbReference type="InterPro" id="IPR042099">
    <property type="entry name" value="ANL_N_sf"/>
</dbReference>
<dbReference type="HOGENOM" id="CLU_000022_3_3_1"/>
<dbReference type="Gene3D" id="3.40.50.12780">
    <property type="entry name" value="N-terminal domain of ligase-like"/>
    <property type="match status" value="1"/>
</dbReference>
<dbReference type="PROSITE" id="PS00455">
    <property type="entry name" value="AMP_BINDING"/>
    <property type="match status" value="1"/>
</dbReference>
<evidence type="ECO:0000256" key="2">
    <source>
        <dbReference type="ARBA" id="ARBA00022598"/>
    </source>
</evidence>
<dbReference type="PANTHER" id="PTHR42921">
    <property type="entry name" value="ACETOACETYL-COA SYNTHETASE"/>
    <property type="match status" value="1"/>
</dbReference>
<dbReference type="InterPro" id="IPR020845">
    <property type="entry name" value="AMP-binding_CS"/>
</dbReference>
<dbReference type="GO" id="GO:0030729">
    <property type="term" value="F:acetoacetate-CoA ligase activity"/>
    <property type="evidence" value="ECO:0007669"/>
    <property type="project" value="InterPro"/>
</dbReference>
<dbReference type="SUPFAM" id="SSF56801">
    <property type="entry name" value="Acetyl-CoA synthetase-like"/>
    <property type="match status" value="1"/>
</dbReference>
<dbReference type="InterPro" id="IPR005914">
    <property type="entry name" value="Acac_CoA_synth"/>
</dbReference>
<dbReference type="Gene3D" id="3.30.300.30">
    <property type="match status" value="1"/>
</dbReference>
<dbReference type="GO" id="GO:0006629">
    <property type="term" value="P:lipid metabolic process"/>
    <property type="evidence" value="ECO:0007669"/>
    <property type="project" value="InterPro"/>
</dbReference>
<dbReference type="PANTHER" id="PTHR42921:SF1">
    <property type="entry name" value="ACETOACETYL-COA SYNTHETASE"/>
    <property type="match status" value="1"/>
</dbReference>